<reference evidence="6 7" key="2">
    <citation type="journal article" date="2013" name="PLoS ONE">
        <title>INDIGO - INtegrated Data Warehouse of MIcrobial GenOmes with Examples from the Red Sea Extremophiles.</title>
        <authorList>
            <person name="Alam I."/>
            <person name="Antunes A."/>
            <person name="Kamau A.A."/>
            <person name="Ba Alawi W."/>
            <person name="Kalkatawi M."/>
            <person name="Stingl U."/>
            <person name="Bajic V.B."/>
        </authorList>
    </citation>
    <scope>NUCLEOTIDE SEQUENCE [LARGE SCALE GENOMIC DNA]</scope>
    <source>
        <strain evidence="6 7">SARL4B</strain>
    </source>
</reference>
<dbReference type="SUPFAM" id="SSF116726">
    <property type="entry name" value="TrkA C-terminal domain-like"/>
    <property type="match status" value="1"/>
</dbReference>
<dbReference type="PANTHER" id="PTHR43833">
    <property type="entry name" value="POTASSIUM CHANNEL PROTEIN 2-RELATED-RELATED"/>
    <property type="match status" value="1"/>
</dbReference>
<dbReference type="Proteomes" id="UP000003861">
    <property type="component" value="Unassembled WGS sequence"/>
</dbReference>
<dbReference type="STRING" id="1033806.HTIA_1171"/>
<dbReference type="InterPro" id="IPR003148">
    <property type="entry name" value="RCK_N"/>
</dbReference>
<dbReference type="eggNOG" id="arCOG01957">
    <property type="taxonomic scope" value="Archaea"/>
</dbReference>
<proteinExistence type="predicted"/>
<dbReference type="Gene3D" id="3.30.70.1450">
    <property type="entry name" value="Regulator of K+ conductance, C-terminal domain"/>
    <property type="match status" value="1"/>
</dbReference>
<reference evidence="5 8" key="3">
    <citation type="journal article" date="2014" name="Environ. Microbiol.">
        <title>Halorhabdus tiamatea: proteogenomics and glycosidase activity measurements identify the first cultivated euryarchaeon from a deep-sea anoxic brine lake as potential polysaccharide degrader.</title>
        <authorList>
            <person name="Werner J."/>
            <person name="Ferrer M."/>
            <person name="Michel G."/>
            <person name="Mann A.J."/>
            <person name="Huang S."/>
            <person name="Juarez S."/>
            <person name="Ciordia S."/>
            <person name="Albar J.P."/>
            <person name="Alcaide M."/>
            <person name="La Cono V."/>
            <person name="Yakimov M.M."/>
            <person name="Antunes A."/>
            <person name="Taborda M."/>
            <person name="Da Costa M.S."/>
            <person name="Amann R.I."/>
            <person name="Gloeckner F.O."/>
            <person name="Golyshina O.V."/>
            <person name="Golyshin P.N."/>
            <person name="Teeling H."/>
        </authorList>
    </citation>
    <scope>NUCLEOTIDE SEQUENCE [LARGE SCALE GENOMIC DNA]</scope>
    <source>
        <strain evidence="8">SARL4B</strain>
        <strain evidence="5">Type strain: SARL4B</strain>
    </source>
</reference>
<dbReference type="GO" id="GO:0006813">
    <property type="term" value="P:potassium ion transport"/>
    <property type="evidence" value="ECO:0007669"/>
    <property type="project" value="InterPro"/>
</dbReference>
<feature type="domain" description="RCK N-terminal" evidence="3">
    <location>
        <begin position="1"/>
        <end position="116"/>
    </location>
</feature>
<dbReference type="InterPro" id="IPR050721">
    <property type="entry name" value="Trk_Ktr_HKT_K-transport"/>
</dbReference>
<dbReference type="GeneID" id="23800271"/>
<keyword evidence="2" id="KW-0406">Ion transport</keyword>
<name>F7PQI1_9EURY</name>
<feature type="domain" description="RCK C-terminal" evidence="4">
    <location>
        <begin position="135"/>
        <end position="217"/>
    </location>
</feature>
<dbReference type="PROSITE" id="PS51202">
    <property type="entry name" value="RCK_C"/>
    <property type="match status" value="1"/>
</dbReference>
<dbReference type="SUPFAM" id="SSF51735">
    <property type="entry name" value="NAD(P)-binding Rossmann-fold domains"/>
    <property type="match status" value="1"/>
</dbReference>
<evidence type="ECO:0000313" key="6">
    <source>
        <dbReference type="EMBL" id="ERJ04868.1"/>
    </source>
</evidence>
<dbReference type="AlphaFoldDB" id="F7PQI1"/>
<accession>F7PQI1</accession>
<dbReference type="EMBL" id="AFNT02000052">
    <property type="protein sequence ID" value="ERJ04868.1"/>
    <property type="molecule type" value="Genomic_DNA"/>
</dbReference>
<dbReference type="Pfam" id="PF02254">
    <property type="entry name" value="TrkA_N"/>
    <property type="match status" value="1"/>
</dbReference>
<evidence type="ECO:0000256" key="1">
    <source>
        <dbReference type="ARBA" id="ARBA00022448"/>
    </source>
</evidence>
<dbReference type="PANTHER" id="PTHR43833:SF5">
    <property type="entry name" value="TRK SYSTEM POTASSIUM UPTAKE PROTEIN TRKA"/>
    <property type="match status" value="1"/>
</dbReference>
<dbReference type="KEGG" id="hti:HTIA_1171"/>
<dbReference type="InterPro" id="IPR036291">
    <property type="entry name" value="NAD(P)-bd_dom_sf"/>
</dbReference>
<dbReference type="RefSeq" id="WP_008528416.1">
    <property type="nucleotide sequence ID" value="NC_021921.1"/>
</dbReference>
<sequence length="228" mass="23927">MRFVIVGSGRVGLRTARALGESGHDVVLVEADPKTADRGREAGFEVIVGDGSVESVLEQADLESADAVGALTGDLNANFATCLIASEHGCRTVLRIDEDYREDVYRQYADAVDEVIYPERLGAIATKNALLGGSSVAIADIAQHLQLIEFTVTADAPVNGYSLSELELPAKSRLLAFGKRDGSVGVPNVDASLEVGDRLVVLADFTVLGDVRQLIVGNTTAETALGGA</sequence>
<evidence type="ECO:0000313" key="7">
    <source>
        <dbReference type="Proteomes" id="UP000003861"/>
    </source>
</evidence>
<protein>
    <submittedName>
        <fullName evidence="6">TRK potassium uptake system protein</fullName>
    </submittedName>
    <submittedName>
        <fullName evidence="5">TrkA-N domain protein</fullName>
    </submittedName>
</protein>
<keyword evidence="8" id="KW-1185">Reference proteome</keyword>
<dbReference type="Pfam" id="PF02080">
    <property type="entry name" value="TrkA_C"/>
    <property type="match status" value="1"/>
</dbReference>
<evidence type="ECO:0000313" key="8">
    <source>
        <dbReference type="Proteomes" id="UP000015381"/>
    </source>
</evidence>
<gene>
    <name evidence="6" type="ORF">HLRTI_003146</name>
    <name evidence="5" type="ORF">HTIA_1171</name>
</gene>
<evidence type="ECO:0000313" key="5">
    <source>
        <dbReference type="EMBL" id="CCQ33309.1"/>
    </source>
</evidence>
<dbReference type="PATRIC" id="fig|1033806.12.peg.1165"/>
<evidence type="ECO:0000256" key="2">
    <source>
        <dbReference type="ARBA" id="ARBA00023065"/>
    </source>
</evidence>
<dbReference type="Proteomes" id="UP000015381">
    <property type="component" value="Chromosome I"/>
</dbReference>
<keyword evidence="1" id="KW-0813">Transport</keyword>
<organism evidence="6 7">
    <name type="scientific">Halorhabdus tiamatea SARL4B</name>
    <dbReference type="NCBI Taxonomy" id="1033806"/>
    <lineage>
        <taxon>Archaea</taxon>
        <taxon>Methanobacteriati</taxon>
        <taxon>Methanobacteriota</taxon>
        <taxon>Stenosarchaea group</taxon>
        <taxon>Halobacteria</taxon>
        <taxon>Halobacteriales</taxon>
        <taxon>Haloarculaceae</taxon>
        <taxon>Halorhabdus</taxon>
    </lineage>
</organism>
<dbReference type="OrthoDB" id="169192at2157"/>
<dbReference type="HOGENOM" id="CLU_046525_2_2_2"/>
<reference evidence="6 7" key="1">
    <citation type="journal article" date="2011" name="J. Bacteriol.">
        <title>Genome sequence of Halorhabdus tiamatea, the first archaeon isolated from a deep-sea anoxic brine lake.</title>
        <authorList>
            <person name="Antunes A."/>
            <person name="Alam I."/>
            <person name="Bajic V.B."/>
            <person name="Stingl U."/>
        </authorList>
    </citation>
    <scope>NUCLEOTIDE SEQUENCE [LARGE SCALE GENOMIC DNA]</scope>
    <source>
        <strain evidence="6 7">SARL4B</strain>
    </source>
</reference>
<dbReference type="GO" id="GO:0008324">
    <property type="term" value="F:monoatomic cation transmembrane transporter activity"/>
    <property type="evidence" value="ECO:0007669"/>
    <property type="project" value="InterPro"/>
</dbReference>
<dbReference type="EMBL" id="HF571520">
    <property type="protein sequence ID" value="CCQ33309.1"/>
    <property type="molecule type" value="Genomic_DNA"/>
</dbReference>
<evidence type="ECO:0000259" key="3">
    <source>
        <dbReference type="PROSITE" id="PS51201"/>
    </source>
</evidence>
<dbReference type="PROSITE" id="PS51201">
    <property type="entry name" value="RCK_N"/>
    <property type="match status" value="1"/>
</dbReference>
<dbReference type="InterPro" id="IPR036721">
    <property type="entry name" value="RCK_C_sf"/>
</dbReference>
<evidence type="ECO:0000259" key="4">
    <source>
        <dbReference type="PROSITE" id="PS51202"/>
    </source>
</evidence>
<dbReference type="InterPro" id="IPR006037">
    <property type="entry name" value="RCK_C"/>
</dbReference>
<dbReference type="Gene3D" id="3.40.50.720">
    <property type="entry name" value="NAD(P)-binding Rossmann-like Domain"/>
    <property type="match status" value="1"/>
</dbReference>